<keyword evidence="3" id="KW-1185">Reference proteome</keyword>
<dbReference type="InterPro" id="IPR008197">
    <property type="entry name" value="WAP_dom"/>
</dbReference>
<dbReference type="Proteomes" id="UP000694560">
    <property type="component" value="Unplaced"/>
</dbReference>
<dbReference type="AlphaFoldDB" id="A0A8C5TPN4"/>
<sequence>MPVPATSLPACSQLGSCSCSLLALPALHTSPGALFLPYLPAPVPIPWDQSMSILCHNDTACRSGEKCCPRGCCTRCVPHYRAHRSAAACPNRCTDDRDCPGEHKCCFSGCGTGCPSPLQLPAGMPY</sequence>
<organism evidence="2 3">
    <name type="scientific">Malurus cyaneus samueli</name>
    <dbReference type="NCBI Taxonomy" id="2593467"/>
    <lineage>
        <taxon>Eukaryota</taxon>
        <taxon>Metazoa</taxon>
        <taxon>Chordata</taxon>
        <taxon>Craniata</taxon>
        <taxon>Vertebrata</taxon>
        <taxon>Euteleostomi</taxon>
        <taxon>Archelosauria</taxon>
        <taxon>Archosauria</taxon>
        <taxon>Dinosauria</taxon>
        <taxon>Saurischia</taxon>
        <taxon>Theropoda</taxon>
        <taxon>Coelurosauria</taxon>
        <taxon>Aves</taxon>
        <taxon>Neognathae</taxon>
        <taxon>Neoaves</taxon>
        <taxon>Telluraves</taxon>
        <taxon>Australaves</taxon>
        <taxon>Passeriformes</taxon>
        <taxon>Meliphagoidea</taxon>
        <taxon>Maluridae</taxon>
        <taxon>Malurus</taxon>
    </lineage>
</organism>
<dbReference type="Ensembl" id="ENSMCST00000010391.1">
    <property type="protein sequence ID" value="ENSMCSP00000010132.1"/>
    <property type="gene ID" value="ENSMCSG00000007144.1"/>
</dbReference>
<dbReference type="GO" id="GO:0005576">
    <property type="term" value="C:extracellular region"/>
    <property type="evidence" value="ECO:0007669"/>
    <property type="project" value="InterPro"/>
</dbReference>
<reference evidence="2" key="1">
    <citation type="submission" date="2025-08" db="UniProtKB">
        <authorList>
            <consortium name="Ensembl"/>
        </authorList>
    </citation>
    <scope>IDENTIFICATION</scope>
</reference>
<evidence type="ECO:0000313" key="2">
    <source>
        <dbReference type="Ensembl" id="ENSMCSP00000010132.1"/>
    </source>
</evidence>
<dbReference type="GO" id="GO:0030414">
    <property type="term" value="F:peptidase inhibitor activity"/>
    <property type="evidence" value="ECO:0007669"/>
    <property type="project" value="InterPro"/>
</dbReference>
<dbReference type="SUPFAM" id="SSF57256">
    <property type="entry name" value="Elafin-like"/>
    <property type="match status" value="1"/>
</dbReference>
<dbReference type="Gene3D" id="4.10.75.10">
    <property type="entry name" value="Elafin-like"/>
    <property type="match status" value="1"/>
</dbReference>
<dbReference type="Pfam" id="PF00095">
    <property type="entry name" value="WAP"/>
    <property type="match status" value="2"/>
</dbReference>
<accession>A0A8C5TPN4</accession>
<dbReference type="InterPro" id="IPR036645">
    <property type="entry name" value="Elafin-like_sf"/>
</dbReference>
<reference evidence="2" key="2">
    <citation type="submission" date="2025-09" db="UniProtKB">
        <authorList>
            <consortium name="Ensembl"/>
        </authorList>
    </citation>
    <scope>IDENTIFICATION</scope>
</reference>
<evidence type="ECO:0000259" key="1">
    <source>
        <dbReference type="SMART" id="SM00217"/>
    </source>
</evidence>
<dbReference type="SMART" id="SM00217">
    <property type="entry name" value="WAP"/>
    <property type="match status" value="1"/>
</dbReference>
<feature type="domain" description="WAP" evidence="1">
    <location>
        <begin position="75"/>
        <end position="118"/>
    </location>
</feature>
<evidence type="ECO:0000313" key="3">
    <source>
        <dbReference type="Proteomes" id="UP000694560"/>
    </source>
</evidence>
<proteinExistence type="predicted"/>
<protein>
    <recommendedName>
        <fullName evidence="1">WAP domain-containing protein</fullName>
    </recommendedName>
</protein>
<name>A0A8C5TPN4_9PASS</name>